<dbReference type="RefSeq" id="WP_184589812.1">
    <property type="nucleotide sequence ID" value="NZ_BMUP01000001.1"/>
</dbReference>
<keyword evidence="2" id="KW-1185">Reference proteome</keyword>
<sequence>MRVRSTQAQLRELDDVIIQVVEDNAPITLRGVYYRVLSVGAVAKTEPAYRKVGREVKRLRETGDIAYEDIADGTRWTIQPQTYDSAQEAARNTAAVYRRNLWLDQPDGVMIFTEKDAITGVVKGVTRELQVPLGILRGYSSLTFAHSAAVSITAQDKPVYVYHLGDHDPSGIDAWRDLRDKLTEFAPDADIVFDRLAVTEEQITELELPTRPTKRTDTRTAGFEAAGYGESVEVDAIPPDILRRIVRDGIEQHIDPRALRLSKRVERRERQSLFELAAEFEEE</sequence>
<dbReference type="AlphaFoldDB" id="A0A7W4ZN28"/>
<name>A0A7W4ZN28_9ACTN</name>
<evidence type="ECO:0000313" key="1">
    <source>
        <dbReference type="EMBL" id="MBB3075551.1"/>
    </source>
</evidence>
<gene>
    <name evidence="1" type="ORF">FHS41_002020</name>
</gene>
<protein>
    <submittedName>
        <fullName evidence="1">Uncharacterized protein</fullName>
    </submittedName>
</protein>
<reference evidence="1 2" key="1">
    <citation type="submission" date="2020-08" db="EMBL/GenBank/DDBJ databases">
        <title>Genomic Encyclopedia of Type Strains, Phase III (KMG-III): the genomes of soil and plant-associated and newly described type strains.</title>
        <authorList>
            <person name="Whitman W."/>
        </authorList>
    </citation>
    <scope>NUCLEOTIDE SEQUENCE [LARGE SCALE GENOMIC DNA]</scope>
    <source>
        <strain evidence="1 2">CECT 3237</strain>
    </source>
</reference>
<organism evidence="1 2">
    <name type="scientific">Streptomyces violarus</name>
    <dbReference type="NCBI Taxonomy" id="67380"/>
    <lineage>
        <taxon>Bacteria</taxon>
        <taxon>Bacillati</taxon>
        <taxon>Actinomycetota</taxon>
        <taxon>Actinomycetes</taxon>
        <taxon>Kitasatosporales</taxon>
        <taxon>Streptomycetaceae</taxon>
        <taxon>Streptomyces</taxon>
    </lineage>
</organism>
<proteinExistence type="predicted"/>
<comment type="caution">
    <text evidence="1">The sequence shown here is derived from an EMBL/GenBank/DDBJ whole genome shotgun (WGS) entry which is preliminary data.</text>
</comment>
<accession>A0A7W4ZN28</accession>
<dbReference type="EMBL" id="JACHXE010000001">
    <property type="protein sequence ID" value="MBB3075551.1"/>
    <property type="molecule type" value="Genomic_DNA"/>
</dbReference>
<dbReference type="Proteomes" id="UP000572907">
    <property type="component" value="Unassembled WGS sequence"/>
</dbReference>
<evidence type="ECO:0000313" key="2">
    <source>
        <dbReference type="Proteomes" id="UP000572907"/>
    </source>
</evidence>